<evidence type="ECO:0000313" key="1">
    <source>
        <dbReference type="EMBL" id="CAG7822961.1"/>
    </source>
</evidence>
<dbReference type="AlphaFoldDB" id="A0A8J2KWR8"/>
<dbReference type="Proteomes" id="UP000708208">
    <property type="component" value="Unassembled WGS sequence"/>
</dbReference>
<evidence type="ECO:0000313" key="2">
    <source>
        <dbReference type="Proteomes" id="UP000708208"/>
    </source>
</evidence>
<feature type="non-terminal residue" evidence="1">
    <location>
        <position position="1"/>
    </location>
</feature>
<gene>
    <name evidence="1" type="ORF">AFUS01_LOCUS33200</name>
</gene>
<reference evidence="1" key="1">
    <citation type="submission" date="2021-06" db="EMBL/GenBank/DDBJ databases">
        <authorList>
            <person name="Hodson N. C."/>
            <person name="Mongue J. A."/>
            <person name="Jaron S. K."/>
        </authorList>
    </citation>
    <scope>NUCLEOTIDE SEQUENCE</scope>
</reference>
<accession>A0A8J2KWR8</accession>
<protein>
    <submittedName>
        <fullName evidence="1">Uncharacterized protein</fullName>
    </submittedName>
</protein>
<dbReference type="EMBL" id="CAJVCH010527925">
    <property type="protein sequence ID" value="CAG7822961.1"/>
    <property type="molecule type" value="Genomic_DNA"/>
</dbReference>
<dbReference type="OrthoDB" id="8187528at2759"/>
<proteinExistence type="predicted"/>
<keyword evidence="2" id="KW-1185">Reference proteome</keyword>
<sequence>MKLSFPKKFTLRSDPKTFGQIHSVEGKTFVEHSSNGCKVVPATDGSVFPDNALDIAACDCKNSVDNSYNVKACLPSGAVDIKSCQQSKAKASDFSKAYPKYHKLKQSYILNCIS</sequence>
<comment type="caution">
    <text evidence="1">The sequence shown here is derived from an EMBL/GenBank/DDBJ whole genome shotgun (WGS) entry which is preliminary data.</text>
</comment>
<organism evidence="1 2">
    <name type="scientific">Allacma fusca</name>
    <dbReference type="NCBI Taxonomy" id="39272"/>
    <lineage>
        <taxon>Eukaryota</taxon>
        <taxon>Metazoa</taxon>
        <taxon>Ecdysozoa</taxon>
        <taxon>Arthropoda</taxon>
        <taxon>Hexapoda</taxon>
        <taxon>Collembola</taxon>
        <taxon>Symphypleona</taxon>
        <taxon>Sminthuridae</taxon>
        <taxon>Allacma</taxon>
    </lineage>
</organism>
<name>A0A8J2KWR8_9HEXA</name>